<evidence type="ECO:0000256" key="2">
    <source>
        <dbReference type="ARBA" id="ARBA00006011"/>
    </source>
</evidence>
<comment type="subcellular location">
    <subcellularLocation>
        <location evidence="1">Fimbrium</location>
    </subcellularLocation>
</comment>
<dbReference type="AlphaFoldDB" id="A0A174XBM9"/>
<evidence type="ECO:0000313" key="7">
    <source>
        <dbReference type="Proteomes" id="UP000095332"/>
    </source>
</evidence>
<protein>
    <submittedName>
        <fullName evidence="6">Major fimbrial subunit protein type II</fullName>
    </submittedName>
</protein>
<evidence type="ECO:0000256" key="3">
    <source>
        <dbReference type="ARBA" id="ARBA00022729"/>
    </source>
</evidence>
<reference evidence="6 7" key="1">
    <citation type="submission" date="2015-09" db="EMBL/GenBank/DDBJ databases">
        <authorList>
            <consortium name="Pathogen Informatics"/>
        </authorList>
    </citation>
    <scope>NUCLEOTIDE SEQUENCE [LARGE SCALE GENOMIC DNA]</scope>
    <source>
        <strain evidence="6 7">2789STDY5834948</strain>
    </source>
</reference>
<sequence>MLKTISYSHSQIELRNLLFGTMIACAFAACSNEDDPIVGPDQPQTGENNATLTISVKNVARSLTKAAAEGTQTENEAKITNLTVALYDAETGALVASTSDIANEDAAADNDEVQFAGLTEGAQLRAIAFANMPEISLAGTTIGNFVSPVYTMPTTGFAEDYLPMSSGLSDPFTLQAGKNYYGYNKTQEEGVNILVAEPLYLIRNVARIDFKGLSLDMAKATKDVYVEGTATIVPECVFIMHGRTKSNAADMGDGDSWWSTASNTVWGNVSATYAANATDYASGYRGDFVNDDAMFTNMSGSIIEGYKASLPTEALIQDIASEGAASASITTAPKFYVFENPQVKAAREMNGADNFKSEELATEIVVKGTYKLENAKKVGSDAVYNYAEKTAYWPIKIAVTNEMAAGTADYLNDGKIHRNIIYSIDATLAGRGYDDPTVPPTDFVELFVKTKVLDWGNANQSSVVE</sequence>
<organism evidence="6 7">
    <name type="scientific">Parabacteroides distasonis</name>
    <dbReference type="NCBI Taxonomy" id="823"/>
    <lineage>
        <taxon>Bacteria</taxon>
        <taxon>Pseudomonadati</taxon>
        <taxon>Bacteroidota</taxon>
        <taxon>Bacteroidia</taxon>
        <taxon>Bacteroidales</taxon>
        <taxon>Tannerellaceae</taxon>
        <taxon>Parabacteroides</taxon>
    </lineage>
</organism>
<evidence type="ECO:0000256" key="4">
    <source>
        <dbReference type="ARBA" id="ARBA00023263"/>
    </source>
</evidence>
<proteinExistence type="inferred from homology"/>
<dbReference type="PROSITE" id="PS51257">
    <property type="entry name" value="PROKAR_LIPOPROTEIN"/>
    <property type="match status" value="1"/>
</dbReference>
<feature type="domain" description="Major fimbrial subunit protein N-terminal" evidence="5">
    <location>
        <begin position="50"/>
        <end position="203"/>
    </location>
</feature>
<dbReference type="InterPro" id="IPR029141">
    <property type="entry name" value="FimA_N"/>
</dbReference>
<comment type="similarity">
    <text evidence="2">Belongs to the bacteroidetes fimbrillin superfamily. FimA/Mfa1 family.</text>
</comment>
<dbReference type="Gene3D" id="2.60.40.3690">
    <property type="match status" value="1"/>
</dbReference>
<accession>A0A174XBM9</accession>
<gene>
    <name evidence="6" type="primary">fimA_3</name>
    <name evidence="6" type="ORF">ERS852560_04347</name>
</gene>
<evidence type="ECO:0000256" key="1">
    <source>
        <dbReference type="ARBA" id="ARBA00004561"/>
    </source>
</evidence>
<dbReference type="Proteomes" id="UP000095332">
    <property type="component" value="Unassembled WGS sequence"/>
</dbReference>
<evidence type="ECO:0000313" key="6">
    <source>
        <dbReference type="EMBL" id="CUQ56834.1"/>
    </source>
</evidence>
<dbReference type="Pfam" id="PF06321">
    <property type="entry name" value="P_gingi_FimA"/>
    <property type="match status" value="1"/>
</dbReference>
<dbReference type="EMBL" id="CZBM01000033">
    <property type="protein sequence ID" value="CUQ56834.1"/>
    <property type="molecule type" value="Genomic_DNA"/>
</dbReference>
<keyword evidence="3" id="KW-0732">Signal</keyword>
<name>A0A174XBM9_PARDI</name>
<dbReference type="Gene3D" id="2.60.40.2580">
    <property type="match status" value="1"/>
</dbReference>
<keyword evidence="4" id="KW-0281">Fimbrium</keyword>
<dbReference type="RefSeq" id="WP_233572817.1">
    <property type="nucleotide sequence ID" value="NZ_CP103178.1"/>
</dbReference>
<dbReference type="GO" id="GO:0009289">
    <property type="term" value="C:pilus"/>
    <property type="evidence" value="ECO:0007669"/>
    <property type="project" value="UniProtKB-SubCell"/>
</dbReference>
<evidence type="ECO:0000259" key="5">
    <source>
        <dbReference type="Pfam" id="PF06321"/>
    </source>
</evidence>